<dbReference type="Proteomes" id="UP000006798">
    <property type="component" value="Plasmid pBB1"/>
</dbReference>
<evidence type="ECO:0000313" key="6">
    <source>
        <dbReference type="Proteomes" id="UP000006798"/>
    </source>
</evidence>
<dbReference type="PANTHER" id="PTHR42796:SF4">
    <property type="entry name" value="FUMARYLACETOACETATE HYDROLASE DOMAIN-CONTAINING PROTEIN 2A"/>
    <property type="match status" value="1"/>
</dbReference>
<dbReference type="KEGG" id="cnc:CNE_BB1p13060"/>
<comment type="similarity">
    <text evidence="2">Belongs to the FAH family.</text>
</comment>
<dbReference type="Gene3D" id="3.90.850.10">
    <property type="entry name" value="Fumarylacetoacetase-like, C-terminal domain"/>
    <property type="match status" value="1"/>
</dbReference>
<dbReference type="GO" id="GO:0003824">
    <property type="term" value="F:catalytic activity"/>
    <property type="evidence" value="ECO:0007669"/>
    <property type="project" value="InterPro"/>
</dbReference>
<keyword evidence="5" id="KW-0614">Plasmid</keyword>
<sequence length="311" mass="34104">MQLQQTVRRSMKYQLFNFSGPDGKPHVGVHVGGKHVHFGEGVIDDLLEEWDNSQARLARFVAEQADGASSMNPETITFLSPLYRPGVIYGAGANYRDHVVAMAKAFGMRLAADPKGEGIPPWHFIKAGRGTLAAHRQTVSYPGHTQRLDWEAELAVVIGTACRNVSEEDALACVAGYTVANDLSARDNLRRDQVDVTSPFRFDWIGHKCFEGSCPIGPYLTPASFVTSPEALDIRLWVNAELKQDSNTANHLYSVAEQVAYLSQRLTLYPGDVILTGTPAGVGMESGTFLKRGDSVRVWIDGLGELETTLR</sequence>
<keyword evidence="3" id="KW-0479">Metal-binding</keyword>
<dbReference type="InterPro" id="IPR011234">
    <property type="entry name" value="Fumarylacetoacetase-like_C"/>
</dbReference>
<dbReference type="Pfam" id="PF01557">
    <property type="entry name" value="FAA_hydrolase"/>
    <property type="match status" value="1"/>
</dbReference>
<dbReference type="PANTHER" id="PTHR42796">
    <property type="entry name" value="FUMARYLACETOACETATE HYDROLASE DOMAIN-CONTAINING PROTEIN 2A-RELATED"/>
    <property type="match status" value="1"/>
</dbReference>
<evidence type="ECO:0000313" key="5">
    <source>
        <dbReference type="EMBL" id="AEI82705.1"/>
    </source>
</evidence>
<evidence type="ECO:0000256" key="1">
    <source>
        <dbReference type="ARBA" id="ARBA00001946"/>
    </source>
</evidence>
<proteinExistence type="inferred from homology"/>
<name>F8GW16_CUPNN</name>
<comment type="cofactor">
    <cofactor evidence="1">
        <name>Mg(2+)</name>
        <dbReference type="ChEBI" id="CHEBI:18420"/>
    </cofactor>
</comment>
<reference evidence="5 6" key="1">
    <citation type="journal article" date="2011" name="J. Bacteriol.">
        <title>Complete genome sequence of the type strain Cupriavidus necator N-1.</title>
        <authorList>
            <person name="Poehlein A."/>
            <person name="Kusian B."/>
            <person name="Friedrich B."/>
            <person name="Daniel R."/>
            <person name="Bowien B."/>
        </authorList>
    </citation>
    <scope>NUCLEOTIDE SEQUENCE [LARGE SCALE GENOMIC DNA]</scope>
    <source>
        <strain evidence="6">ATCC 43291 / DSM 13513 / CCUG 52238 / LMG 8453 / N-1</strain>
        <plasmid evidence="5 6">pBB1</plasmid>
    </source>
</reference>
<organism evidence="5 6">
    <name type="scientific">Cupriavidus necator (strain ATCC 43291 / DSM 13513 / CCUG 52238 / LMG 8453 / N-1)</name>
    <name type="common">Ralstonia eutropha</name>
    <dbReference type="NCBI Taxonomy" id="1042878"/>
    <lineage>
        <taxon>Bacteria</taxon>
        <taxon>Pseudomonadati</taxon>
        <taxon>Pseudomonadota</taxon>
        <taxon>Betaproteobacteria</taxon>
        <taxon>Burkholderiales</taxon>
        <taxon>Burkholderiaceae</taxon>
        <taxon>Cupriavidus</taxon>
    </lineage>
</organism>
<feature type="domain" description="Fumarylacetoacetase-like C-terminal" evidence="4">
    <location>
        <begin position="88"/>
        <end position="310"/>
    </location>
</feature>
<dbReference type="InterPro" id="IPR051121">
    <property type="entry name" value="FAH"/>
</dbReference>
<dbReference type="GO" id="GO:0044281">
    <property type="term" value="P:small molecule metabolic process"/>
    <property type="evidence" value="ECO:0007669"/>
    <property type="project" value="UniProtKB-ARBA"/>
</dbReference>
<evidence type="ECO:0000256" key="3">
    <source>
        <dbReference type="ARBA" id="ARBA00022723"/>
    </source>
</evidence>
<dbReference type="EMBL" id="CP002879">
    <property type="protein sequence ID" value="AEI82705.1"/>
    <property type="molecule type" value="Genomic_DNA"/>
</dbReference>
<dbReference type="SUPFAM" id="SSF56529">
    <property type="entry name" value="FAH"/>
    <property type="match status" value="1"/>
</dbReference>
<dbReference type="GO" id="GO:0046872">
    <property type="term" value="F:metal ion binding"/>
    <property type="evidence" value="ECO:0007669"/>
    <property type="project" value="UniProtKB-KW"/>
</dbReference>
<evidence type="ECO:0000256" key="2">
    <source>
        <dbReference type="ARBA" id="ARBA00010211"/>
    </source>
</evidence>
<evidence type="ECO:0000259" key="4">
    <source>
        <dbReference type="Pfam" id="PF01557"/>
    </source>
</evidence>
<protein>
    <submittedName>
        <fullName evidence="5">2-keto-4-pentenoate hydratase/2-oxohepta-3-ene-1,7-dioic acid hydratase</fullName>
    </submittedName>
</protein>
<geneLocation type="plasmid" evidence="5 6">
    <name>pBB1</name>
</geneLocation>
<dbReference type="HOGENOM" id="CLU_028458_3_0_4"/>
<accession>F8GW16</accession>
<dbReference type="AlphaFoldDB" id="F8GW16"/>
<gene>
    <name evidence="5" type="ordered locus">CNE_BB1p13060</name>
</gene>
<dbReference type="InterPro" id="IPR036663">
    <property type="entry name" value="Fumarylacetoacetase_C_sf"/>
</dbReference>